<dbReference type="EMBL" id="CABPSB010000010">
    <property type="protein sequence ID" value="VVE18107.1"/>
    <property type="molecule type" value="Genomic_DNA"/>
</dbReference>
<sequence length="196" mass="21403">MNRTHLRYAVDNAPRGELHVFVLDGSASMLGSLAQAKGWLLDSFDRLARARSDVALIRFGGERAEVLFGPAIPRWWNERWIEPIGGGGGTPLAAGIAAASRLLARAERARGRHASQVKVLWLLTDGRTAETPSRPPALDRAVVIDCEPARLGLGVASLVAPRGCERLARAWDAECIRLDEIAPRVQAYFRCQDSLD</sequence>
<dbReference type="Pfam" id="PF13519">
    <property type="entry name" value="VWA_2"/>
    <property type="match status" value="1"/>
</dbReference>
<accession>A0A5E4VZQ2</accession>
<dbReference type="Proteomes" id="UP000406256">
    <property type="component" value="Unassembled WGS sequence"/>
</dbReference>
<dbReference type="PROSITE" id="PS50234">
    <property type="entry name" value="VWFA"/>
    <property type="match status" value="1"/>
</dbReference>
<feature type="domain" description="VWFA" evidence="1">
    <location>
        <begin position="18"/>
        <end position="128"/>
    </location>
</feature>
<protein>
    <submittedName>
        <fullName evidence="2">Magnesium chelatase</fullName>
    </submittedName>
</protein>
<reference evidence="2 3" key="1">
    <citation type="submission" date="2019-08" db="EMBL/GenBank/DDBJ databases">
        <authorList>
            <person name="Peeters C."/>
        </authorList>
    </citation>
    <scope>NUCLEOTIDE SEQUENCE [LARGE SCALE GENOMIC DNA]</scope>
    <source>
        <strain evidence="2 3">LMG 31108</strain>
    </source>
</reference>
<evidence type="ECO:0000259" key="1">
    <source>
        <dbReference type="PROSITE" id="PS50234"/>
    </source>
</evidence>
<name>A0A5E4VZQ2_9BURK</name>
<dbReference type="InterPro" id="IPR002035">
    <property type="entry name" value="VWF_A"/>
</dbReference>
<evidence type="ECO:0000313" key="3">
    <source>
        <dbReference type="Proteomes" id="UP000406256"/>
    </source>
</evidence>
<dbReference type="PANTHER" id="PTHR43473:SF2">
    <property type="entry name" value="MAGNESIUM-CHELATASE SUBUNIT CHLD, CHLOROPLASTIC"/>
    <property type="match status" value="1"/>
</dbReference>
<keyword evidence="3" id="KW-1185">Reference proteome</keyword>
<organism evidence="2 3">
    <name type="scientific">Pandoraea anhela</name>
    <dbReference type="NCBI Taxonomy" id="2508295"/>
    <lineage>
        <taxon>Bacteria</taxon>
        <taxon>Pseudomonadati</taxon>
        <taxon>Pseudomonadota</taxon>
        <taxon>Betaproteobacteria</taxon>
        <taxon>Burkholderiales</taxon>
        <taxon>Burkholderiaceae</taxon>
        <taxon>Pandoraea</taxon>
    </lineage>
</organism>
<dbReference type="AlphaFoldDB" id="A0A5E4VZQ2"/>
<dbReference type="InterPro" id="IPR036465">
    <property type="entry name" value="vWFA_dom_sf"/>
</dbReference>
<evidence type="ECO:0000313" key="2">
    <source>
        <dbReference type="EMBL" id="VVE18107.1"/>
    </source>
</evidence>
<dbReference type="PANTHER" id="PTHR43473">
    <property type="entry name" value="MAGNESIUM-CHELATASE SUBUNIT CHLD, CHLOROPLASTIC"/>
    <property type="match status" value="1"/>
</dbReference>
<dbReference type="SUPFAM" id="SSF53300">
    <property type="entry name" value="vWA-like"/>
    <property type="match status" value="1"/>
</dbReference>
<gene>
    <name evidence="2" type="ORF">PAN31108_02978</name>
</gene>
<dbReference type="Gene3D" id="3.40.50.410">
    <property type="entry name" value="von Willebrand factor, type A domain"/>
    <property type="match status" value="1"/>
</dbReference>
<proteinExistence type="predicted"/>